<feature type="compositionally biased region" description="Low complexity" evidence="1">
    <location>
        <begin position="554"/>
        <end position="568"/>
    </location>
</feature>
<evidence type="ECO:0000256" key="1">
    <source>
        <dbReference type="SAM" id="MobiDB-lite"/>
    </source>
</evidence>
<reference evidence="2 3" key="1">
    <citation type="journal article" date="2021" name="Microb. Ecol.">
        <title>Candidatus Mesenet longicola: Novel Endosymbionts of Brontispa longissima that Induce Cytoplasmic Incompatibility.</title>
        <authorList>
            <person name="Takano S."/>
            <person name="Gotoh Y."/>
            <person name="Hayashi T."/>
        </authorList>
    </citation>
    <scope>NUCLEOTIDE SEQUENCE [LARGE SCALE GENOMIC DNA]</scope>
    <source>
        <strain evidence="2">L5</strain>
    </source>
</reference>
<accession>A0A8J3HSJ0</accession>
<gene>
    <name evidence="2" type="ORF">sL5_04610</name>
</gene>
<evidence type="ECO:0000313" key="2">
    <source>
        <dbReference type="EMBL" id="GHM59468.1"/>
    </source>
</evidence>
<dbReference type="AlphaFoldDB" id="A0A8J3HSJ0"/>
<comment type="caution">
    <text evidence="2">The sequence shown here is derived from an EMBL/GenBank/DDBJ whole genome shotgun (WGS) entry which is preliminary data.</text>
</comment>
<evidence type="ECO:0000313" key="3">
    <source>
        <dbReference type="Proteomes" id="UP000637906"/>
    </source>
</evidence>
<dbReference type="EMBL" id="BNGU01000015">
    <property type="protein sequence ID" value="GHM59468.1"/>
    <property type="molecule type" value="Genomic_DNA"/>
</dbReference>
<keyword evidence="3" id="KW-1185">Reference proteome</keyword>
<dbReference type="Proteomes" id="UP000637906">
    <property type="component" value="Unassembled WGS sequence"/>
</dbReference>
<sequence>MVKINNDERIKLASNLVELQNQSSNIQKLTKILLEKDNNLDVYKVYDLYHYTVSLGFKENQKREGILEILNPKLDILLKGVPKFFKDAFENRELYLYSNKDGYLFSFLKNNILFPIFHKDNGIIRERKELENIVPSIKDNINKEIERINGLITNPPQLDYTAQEKQKLPFFELLKSMINPEIARGEKYNYELLTLMINSKLEPEQSRFKAVQLERNEDLGDNDHRLGIDWNGNDHKDRTNKNFFSHVHPACLSKKEDYNSSNIKIRDENGVTKTLDHFLQEYLEVIKRRHRISKITNNSEPQVYSHIFLAEDRQDANSHSEQKEHARLKLECKAPKHIFNFDYTQNFFIRMAFEATEEPYVYKMTKEGRDEYHHNMIFYKSSFRDSDYIYAADDTIQVIEIAESTYQQAMSGVCGGIIKQADQKSYLTMTMHLVPTSSPQRIYTDGAVSPQLISRGSADIDDEDDLQDDLQCDGQSSHSRIDVVSNPDAQNLSRGRLEASSFKIQSINFDLVSALVANKKLYQVSTKSEQPVKDCIQAMQEKMSRITGKENNLSSSSRPSAPSQSLYSIRPTSPLIGATGGTYSPQYLNFSNINHSFESMDQRLEENLNIPNTPSPTLYSSRSSSPINNFEYVESNNVIGSESEESFEILSTPNSGLGDLYIQHNIRRSKQ</sequence>
<name>A0A8J3HSJ0_9RICK</name>
<protein>
    <submittedName>
        <fullName evidence="2">Uncharacterized protein</fullName>
    </submittedName>
</protein>
<feature type="region of interest" description="Disordered" evidence="1">
    <location>
        <begin position="548"/>
        <end position="568"/>
    </location>
</feature>
<organism evidence="2 3">
    <name type="scientific">Candidatus Mesenet longicola</name>
    <dbReference type="NCBI Taxonomy" id="1892558"/>
    <lineage>
        <taxon>Bacteria</taxon>
        <taxon>Pseudomonadati</taxon>
        <taxon>Pseudomonadota</taxon>
        <taxon>Alphaproteobacteria</taxon>
        <taxon>Rickettsiales</taxon>
        <taxon>Anaplasmataceae</taxon>
        <taxon>Candidatus Mesenet</taxon>
    </lineage>
</organism>
<proteinExistence type="predicted"/>